<evidence type="ECO:0000256" key="7">
    <source>
        <dbReference type="RuleBase" id="RU368066"/>
    </source>
</evidence>
<feature type="transmembrane region" description="Helical" evidence="7">
    <location>
        <begin position="32"/>
        <end position="54"/>
    </location>
</feature>
<comment type="subcellular location">
    <subcellularLocation>
        <location evidence="7">Cell membrane</location>
        <topology evidence="7">Multi-pass membrane protein</topology>
    </subcellularLocation>
    <subcellularLocation>
        <location evidence="1">Membrane</location>
        <topology evidence="1">Multi-pass membrane protein</topology>
    </subcellularLocation>
</comment>
<feature type="transmembrane region" description="Helical" evidence="7">
    <location>
        <begin position="463"/>
        <end position="488"/>
    </location>
</feature>
<feature type="transmembrane region" description="Helical" evidence="7">
    <location>
        <begin position="233"/>
        <end position="253"/>
    </location>
</feature>
<dbReference type="PANTHER" id="PTHR12385:SF14">
    <property type="entry name" value="CHOLINE TRANSPORTER-LIKE 2"/>
    <property type="match status" value="1"/>
</dbReference>
<feature type="transmembrane region" description="Helical" evidence="7">
    <location>
        <begin position="260"/>
        <end position="278"/>
    </location>
</feature>
<dbReference type="PANTHER" id="PTHR12385">
    <property type="entry name" value="CHOLINE TRANSPORTER-LIKE (SLC FAMILY 44)"/>
    <property type="match status" value="1"/>
</dbReference>
<dbReference type="Proteomes" id="UP001318040">
    <property type="component" value="Chromosome 22"/>
</dbReference>
<dbReference type="Pfam" id="PF04515">
    <property type="entry name" value="Choline_transpo"/>
    <property type="match status" value="1"/>
</dbReference>
<feature type="transmembrane region" description="Helical" evidence="7">
    <location>
        <begin position="643"/>
        <end position="666"/>
    </location>
</feature>
<keyword evidence="8" id="KW-1185">Reference proteome</keyword>
<evidence type="ECO:0000313" key="8">
    <source>
        <dbReference type="Proteomes" id="UP001318040"/>
    </source>
</evidence>
<keyword evidence="6" id="KW-0325">Glycoprotein</keyword>
<feature type="transmembrane region" description="Helical" evidence="7">
    <location>
        <begin position="610"/>
        <end position="631"/>
    </location>
</feature>
<dbReference type="AlphaFoldDB" id="A0AAJ7TAU3"/>
<keyword evidence="5 7" id="KW-0472">Membrane</keyword>
<accession>A0AAJ7TAU3</accession>
<organism evidence="8 9">
    <name type="scientific">Petromyzon marinus</name>
    <name type="common">Sea lamprey</name>
    <dbReference type="NCBI Taxonomy" id="7757"/>
    <lineage>
        <taxon>Eukaryota</taxon>
        <taxon>Metazoa</taxon>
        <taxon>Chordata</taxon>
        <taxon>Craniata</taxon>
        <taxon>Vertebrata</taxon>
        <taxon>Cyclostomata</taxon>
        <taxon>Hyperoartia</taxon>
        <taxon>Petromyzontiformes</taxon>
        <taxon>Petromyzontidae</taxon>
        <taxon>Petromyzon</taxon>
    </lineage>
</organism>
<evidence type="ECO:0000313" key="9">
    <source>
        <dbReference type="RefSeq" id="XP_032814435.1"/>
    </source>
</evidence>
<feature type="transmembrane region" description="Helical" evidence="7">
    <location>
        <begin position="422"/>
        <end position="442"/>
    </location>
</feature>
<keyword evidence="4 7" id="KW-1133">Transmembrane helix</keyword>
<evidence type="ECO:0000256" key="3">
    <source>
        <dbReference type="ARBA" id="ARBA00022692"/>
    </source>
</evidence>
<name>A0AAJ7TAU3_PETMA</name>
<comment type="similarity">
    <text evidence="2 7">Belongs to the CTL (choline transporter-like) family.</text>
</comment>
<dbReference type="GO" id="GO:0005886">
    <property type="term" value="C:plasma membrane"/>
    <property type="evidence" value="ECO:0007669"/>
    <property type="project" value="UniProtKB-SubCell"/>
</dbReference>
<evidence type="ECO:0000256" key="4">
    <source>
        <dbReference type="ARBA" id="ARBA00022989"/>
    </source>
</evidence>
<evidence type="ECO:0000256" key="5">
    <source>
        <dbReference type="ARBA" id="ARBA00023136"/>
    </source>
</evidence>
<dbReference type="CTD" id="57153"/>
<dbReference type="InterPro" id="IPR007603">
    <property type="entry name" value="Choline_transptr-like"/>
</dbReference>
<sequence>MAADDGDALYGQPNKHDPNFRGPVVKRSCTDIVCCILFSLFILGYVAVGIVAWVHGDPRQVIHPVDSYGHFCGQPGSPNAEKPYLFYFDILKCANPATLLNLQCLTTQICVKRCPEKFDSLLAAVATPGGMSSYADFCVPGFTGGQALSPADILAKRQCPSIIFPSQPFQGRCFPRLVTDRSEVSVAGNRSINYGNGQLLNATDIQRGAKGISKFMDARQVGMKVFEDFARSWYWILIGLGIALLLSLLFLVLLRFLAGVIIWVMLLALVAIIGYGIYHCYWEYSVNLKGRPGADNKITDLGFQTDLRVYLQVRDTWLAIMILLCILEVVILLLVVFLRKRILIAIALIKESSKAIGHMMSSLLFPIVTFVLLAVVISYWAITSLYLATSGVAVYKAVVPGGPNGSGEACASLNGTYCSPEVFNISTAFAACPSASCIFTSFGGEDLYHRNIFNLQVYNVFAFFWAMNFVIALGHCTLAGAFASYYWAPSKPGDIPPCPVFSSFGRTLRYHTGSLAFGSLILAIVQLIRVMLEYIDHKLRVSENKCARFVMCCLKCCFWCLEKFIKFLNRNAYIMVAIYGKNFCVSAKNAFFLLMRNIVRVVVLDKVTDFLLMMGKLLVVGAVGVLAFFFFSGRISFIPTHPVLNYYWVPILTVVVGSYMVAHGFFSVYSMCVDTLFLCFCEDLERNDGSLERPYLMSPGLLQLLGKPGATHAQESSD</sequence>
<reference evidence="9" key="1">
    <citation type="submission" date="2025-08" db="UniProtKB">
        <authorList>
            <consortium name="RefSeq"/>
        </authorList>
    </citation>
    <scope>IDENTIFICATION</scope>
    <source>
        <tissue evidence="9">Sperm</tissue>
    </source>
</reference>
<dbReference type="RefSeq" id="XP_032814435.1">
    <property type="nucleotide sequence ID" value="XM_032958544.1"/>
</dbReference>
<dbReference type="GeneID" id="116944807"/>
<feature type="transmembrane region" description="Helical" evidence="7">
    <location>
        <begin position="508"/>
        <end position="532"/>
    </location>
</feature>
<evidence type="ECO:0000256" key="6">
    <source>
        <dbReference type="ARBA" id="ARBA00023180"/>
    </source>
</evidence>
<proteinExistence type="inferred from homology"/>
<evidence type="ECO:0000256" key="2">
    <source>
        <dbReference type="ARBA" id="ARBA00007168"/>
    </source>
</evidence>
<dbReference type="KEGG" id="pmrn:116944807"/>
<protein>
    <recommendedName>
        <fullName evidence="7">Choline transporter-like protein</fullName>
    </recommendedName>
</protein>
<keyword evidence="3 7" id="KW-0812">Transmembrane</keyword>
<evidence type="ECO:0000256" key="1">
    <source>
        <dbReference type="ARBA" id="ARBA00004141"/>
    </source>
</evidence>
<dbReference type="GO" id="GO:0022857">
    <property type="term" value="F:transmembrane transporter activity"/>
    <property type="evidence" value="ECO:0007669"/>
    <property type="project" value="UniProtKB-UniRule"/>
</dbReference>
<feature type="transmembrane region" description="Helical" evidence="7">
    <location>
        <begin position="572"/>
        <end position="595"/>
    </location>
</feature>
<comment type="function">
    <text evidence="7">Choline transporter.</text>
</comment>
<feature type="transmembrane region" description="Helical" evidence="7">
    <location>
        <begin position="359"/>
        <end position="382"/>
    </location>
</feature>
<feature type="transmembrane region" description="Helical" evidence="7">
    <location>
        <begin position="317"/>
        <end position="338"/>
    </location>
</feature>
<gene>
    <name evidence="9" type="primary">LOC116944807</name>
</gene>